<dbReference type="InterPro" id="IPR033964">
    <property type="entry name" value="ABBA"/>
</dbReference>
<name>A0AAD9ERJ3_9PEZI</name>
<evidence type="ECO:0000256" key="2">
    <source>
        <dbReference type="ARBA" id="ARBA00022602"/>
    </source>
</evidence>
<organism evidence="5 6">
    <name type="scientific">Colletotrichum chrysophilum</name>
    <dbReference type="NCBI Taxonomy" id="1836956"/>
    <lineage>
        <taxon>Eukaryota</taxon>
        <taxon>Fungi</taxon>
        <taxon>Dikarya</taxon>
        <taxon>Ascomycota</taxon>
        <taxon>Pezizomycotina</taxon>
        <taxon>Sordariomycetes</taxon>
        <taxon>Hypocreomycetidae</taxon>
        <taxon>Glomerellales</taxon>
        <taxon>Glomerellaceae</taxon>
        <taxon>Colletotrichum</taxon>
        <taxon>Colletotrichum gloeosporioides species complex</taxon>
    </lineage>
</organism>
<evidence type="ECO:0000256" key="1">
    <source>
        <dbReference type="ARBA" id="ARBA00005368"/>
    </source>
</evidence>
<dbReference type="Proteomes" id="UP001243330">
    <property type="component" value="Unassembled WGS sequence"/>
</dbReference>
<sequence length="325" mass="36898">MNAVQHSTLTKCHDQNNHSCRPSNTKDVITFSFPRFLEDVERFCHILDAPFSASTTTAILRAYHTHFHNAPVGWRATSKDSALNYRFFQAASTDVVATAIKAGFIQHSPLTDLVQAWSSLFDGEVQQWCDFDTSKGLMKAWMFLGQTRYMEDVIDLDFVPHRIRRHLGNFKDHELNRVRTIAVDLHSRTINIYWRVPGPLSKSQADGLLRLAACQPLAEDDVAVISTLSRANDGSFAFALTLAFDTGEIERAAFYATKLSRDDLPALDDRLANFIQHAPDYDPHEWITIGWGFVKDGKRYMKAEKSYCGDFMGVVRDMMIKDPNI</sequence>
<evidence type="ECO:0000256" key="4">
    <source>
        <dbReference type="ARBA" id="ARBA00033767"/>
    </source>
</evidence>
<evidence type="ECO:0000313" key="5">
    <source>
        <dbReference type="EMBL" id="KAK1854086.1"/>
    </source>
</evidence>
<comment type="similarity">
    <text evidence="1">Belongs to the aromatic prenyltransferase family.</text>
</comment>
<dbReference type="SFLD" id="SFLDG01163">
    <property type="entry name" value="II"/>
    <property type="match status" value="1"/>
</dbReference>
<protein>
    <recommendedName>
        <fullName evidence="4">Aromatic prenyltransferase</fullName>
    </recommendedName>
</protein>
<accession>A0AAD9ERJ3</accession>
<keyword evidence="2" id="KW-0637">Prenyltransferase</keyword>
<dbReference type="SUPFAM" id="SSF143492">
    <property type="entry name" value="Prenyltransferase-like"/>
    <property type="match status" value="1"/>
</dbReference>
<dbReference type="AlphaFoldDB" id="A0AAD9ERJ3"/>
<gene>
    <name evidence="5" type="ORF">CCHR01_03279</name>
</gene>
<dbReference type="GO" id="GO:0004659">
    <property type="term" value="F:prenyltransferase activity"/>
    <property type="evidence" value="ECO:0007669"/>
    <property type="project" value="UniProtKB-KW"/>
</dbReference>
<evidence type="ECO:0000256" key="3">
    <source>
        <dbReference type="ARBA" id="ARBA00022679"/>
    </source>
</evidence>
<proteinExistence type="inferred from homology"/>
<keyword evidence="6" id="KW-1185">Reference proteome</keyword>
<dbReference type="InterPro" id="IPR036239">
    <property type="entry name" value="PrenylTrfase-like_sf"/>
</dbReference>
<keyword evidence="3" id="KW-0808">Transferase</keyword>
<comment type="caution">
    <text evidence="5">The sequence shown here is derived from an EMBL/GenBank/DDBJ whole genome shotgun (WGS) entry which is preliminary data.</text>
</comment>
<dbReference type="InterPro" id="IPR020965">
    <property type="entry name" value="Prenyltransferase_CloQ"/>
</dbReference>
<dbReference type="SFLD" id="SFLDS00036">
    <property type="entry name" value="Aromatic_Prenyltransferase"/>
    <property type="match status" value="1"/>
</dbReference>
<dbReference type="EMBL" id="JAQOWY010000043">
    <property type="protein sequence ID" value="KAK1854086.1"/>
    <property type="molecule type" value="Genomic_DNA"/>
</dbReference>
<evidence type="ECO:0000313" key="6">
    <source>
        <dbReference type="Proteomes" id="UP001243330"/>
    </source>
</evidence>
<dbReference type="Pfam" id="PF11468">
    <property type="entry name" value="PTase_Orf2"/>
    <property type="match status" value="1"/>
</dbReference>
<reference evidence="5" key="1">
    <citation type="submission" date="2023-01" db="EMBL/GenBank/DDBJ databases">
        <title>Colletotrichum chrysophilum M932 genome sequence.</title>
        <authorList>
            <person name="Baroncelli R."/>
        </authorList>
    </citation>
    <scope>NUCLEOTIDE SEQUENCE</scope>
    <source>
        <strain evidence="5">M932</strain>
    </source>
</reference>